<evidence type="ECO:0000313" key="2">
    <source>
        <dbReference type="Proteomes" id="UP001198830"/>
    </source>
</evidence>
<dbReference type="Proteomes" id="UP001198830">
    <property type="component" value="Unassembled WGS sequence"/>
</dbReference>
<keyword evidence="2" id="KW-1185">Reference proteome</keyword>
<evidence type="ECO:0000313" key="1">
    <source>
        <dbReference type="EMBL" id="MCC4232192.1"/>
    </source>
</evidence>
<gene>
    <name evidence="1" type="ORF">LL253_05720</name>
</gene>
<name>A0ABS8H108_9SPHN</name>
<dbReference type="RefSeq" id="WP_228226503.1">
    <property type="nucleotide sequence ID" value="NZ_JAJGNP010000003.1"/>
</dbReference>
<protein>
    <submittedName>
        <fullName evidence="1">LysR family transcriptional regulator</fullName>
    </submittedName>
</protein>
<comment type="caution">
    <text evidence="1">The sequence shown here is derived from an EMBL/GenBank/DDBJ whole genome shotgun (WGS) entry which is preliminary data.</text>
</comment>
<dbReference type="EMBL" id="JAJGNP010000003">
    <property type="protein sequence ID" value="MCC4232192.1"/>
    <property type="molecule type" value="Genomic_DNA"/>
</dbReference>
<accession>A0ABS8H108</accession>
<proteinExistence type="predicted"/>
<organism evidence="1 2">
    <name type="scientific">Sphingobium soli</name>
    <dbReference type="NCBI Taxonomy" id="1591116"/>
    <lineage>
        <taxon>Bacteria</taxon>
        <taxon>Pseudomonadati</taxon>
        <taxon>Pseudomonadota</taxon>
        <taxon>Alphaproteobacteria</taxon>
        <taxon>Sphingomonadales</taxon>
        <taxon>Sphingomonadaceae</taxon>
        <taxon>Sphingobium</taxon>
    </lineage>
</organism>
<reference evidence="1 2" key="1">
    <citation type="submission" date="2021-10" db="EMBL/GenBank/DDBJ databases">
        <title>The diversity and Nitrogen Metabolism of Culturable Nitrate-Utilizing Bacteria Within the Oxygen Minimum Zone of the Changjiang (Yangtze River)Estuary.</title>
        <authorList>
            <person name="Zhang D."/>
            <person name="Zheng J."/>
            <person name="Liu S."/>
            <person name="He W."/>
        </authorList>
    </citation>
    <scope>NUCLEOTIDE SEQUENCE [LARGE SCALE GENOMIC DNA]</scope>
    <source>
        <strain evidence="1 2">FXH275-2</strain>
    </source>
</reference>
<sequence>MDQTPDRSRASARHRRAYWTPARQCQFLAALMESGSVARAARTVGMSRSSAHRLRHRLAGTAFDRQWEEALVMHAGLTADPLVWTAARAAIDTGTR</sequence>